<dbReference type="EMBL" id="BSOH01000037">
    <property type="protein sequence ID" value="GLR20060.1"/>
    <property type="molecule type" value="Genomic_DNA"/>
</dbReference>
<reference evidence="7" key="1">
    <citation type="journal article" date="2014" name="Int. J. Syst. Evol. Microbiol.">
        <title>Complete genome sequence of Corynebacterium casei LMG S-19264T (=DSM 44701T), isolated from a smear-ripened cheese.</title>
        <authorList>
            <consortium name="US DOE Joint Genome Institute (JGI-PGF)"/>
            <person name="Walter F."/>
            <person name="Albersmeier A."/>
            <person name="Kalinowski J."/>
            <person name="Ruckert C."/>
        </authorList>
    </citation>
    <scope>NUCLEOTIDE SEQUENCE</scope>
    <source>
        <strain evidence="7">NBRC 108769</strain>
    </source>
</reference>
<feature type="transmembrane region" description="Helical" evidence="6">
    <location>
        <begin position="55"/>
        <end position="73"/>
    </location>
</feature>
<dbReference type="PANTHER" id="PTHR30294:SF29">
    <property type="entry name" value="MULTIDRUG ABC TRANSPORTER PERMEASE YBHS-RELATED"/>
    <property type="match status" value="1"/>
</dbReference>
<proteinExistence type="predicted"/>
<dbReference type="InterPro" id="IPR051449">
    <property type="entry name" value="ABC-2_transporter_component"/>
</dbReference>
<feature type="transmembrane region" description="Helical" evidence="6">
    <location>
        <begin position="12"/>
        <end position="35"/>
    </location>
</feature>
<keyword evidence="3 6" id="KW-0812">Transmembrane</keyword>
<evidence type="ECO:0000256" key="2">
    <source>
        <dbReference type="ARBA" id="ARBA00022475"/>
    </source>
</evidence>
<dbReference type="RefSeq" id="WP_235293580.1">
    <property type="nucleotide sequence ID" value="NZ_BSOH01000037.1"/>
</dbReference>
<feature type="transmembrane region" description="Helical" evidence="6">
    <location>
        <begin position="164"/>
        <end position="181"/>
    </location>
</feature>
<dbReference type="Proteomes" id="UP001156666">
    <property type="component" value="Unassembled WGS sequence"/>
</dbReference>
<dbReference type="AlphaFoldDB" id="A0AA37SYU3"/>
<dbReference type="Pfam" id="PF12679">
    <property type="entry name" value="ABC2_membrane_2"/>
    <property type="match status" value="1"/>
</dbReference>
<keyword evidence="2" id="KW-1003">Cell membrane</keyword>
<evidence type="ECO:0000313" key="8">
    <source>
        <dbReference type="Proteomes" id="UP001156666"/>
    </source>
</evidence>
<evidence type="ECO:0000313" key="7">
    <source>
        <dbReference type="EMBL" id="GLR20060.1"/>
    </source>
</evidence>
<evidence type="ECO:0000256" key="4">
    <source>
        <dbReference type="ARBA" id="ARBA00022989"/>
    </source>
</evidence>
<sequence length="243" mass="27174">MIQIISRELGAFFSSLIAYIIIGVFLLFLGLFMWVFQETSVLNYNYATLDQLFTIAPMVFIFLIPAISMRSFAEEHQNGTLELLLTKPISSIGLILGKYFSVLILILFALLPTLIYFYSVHQLGSPVGNIDSGAVAGSYIGLALLSATFAAIGIFSSSISKNQIVSFVIGAFLCFLFHWGFQYLSSLPIFIGTFDNFVERLGIEYHYNSISRGVLDTRDILYFLSVITTFILATKLSIDKKNW</sequence>
<comment type="caution">
    <text evidence="7">The sequence shown here is derived from an EMBL/GenBank/DDBJ whole genome shotgun (WGS) entry which is preliminary data.</text>
</comment>
<feature type="transmembrane region" description="Helical" evidence="6">
    <location>
        <begin position="220"/>
        <end position="238"/>
    </location>
</feature>
<dbReference type="InterPro" id="IPR019860">
    <property type="entry name" value="Motility-assoc_ABC_perm_GldF"/>
</dbReference>
<feature type="transmembrane region" description="Helical" evidence="6">
    <location>
        <begin position="94"/>
        <end position="118"/>
    </location>
</feature>
<protein>
    <submittedName>
        <fullName evidence="7">Gliding motility-associated ABC transporter permease subunit GldF</fullName>
    </submittedName>
</protein>
<evidence type="ECO:0000256" key="6">
    <source>
        <dbReference type="SAM" id="Phobius"/>
    </source>
</evidence>
<dbReference type="PANTHER" id="PTHR30294">
    <property type="entry name" value="MEMBRANE COMPONENT OF ABC TRANSPORTER YHHJ-RELATED"/>
    <property type="match status" value="1"/>
</dbReference>
<keyword evidence="8" id="KW-1185">Reference proteome</keyword>
<name>A0AA37SYU3_9BACT</name>
<evidence type="ECO:0000256" key="5">
    <source>
        <dbReference type="ARBA" id="ARBA00023136"/>
    </source>
</evidence>
<feature type="transmembrane region" description="Helical" evidence="6">
    <location>
        <begin position="138"/>
        <end position="157"/>
    </location>
</feature>
<evidence type="ECO:0000256" key="1">
    <source>
        <dbReference type="ARBA" id="ARBA00004651"/>
    </source>
</evidence>
<dbReference type="GO" id="GO:0140359">
    <property type="term" value="F:ABC-type transporter activity"/>
    <property type="evidence" value="ECO:0007669"/>
    <property type="project" value="InterPro"/>
</dbReference>
<comment type="subcellular location">
    <subcellularLocation>
        <location evidence="1">Cell membrane</location>
        <topology evidence="1">Multi-pass membrane protein</topology>
    </subcellularLocation>
</comment>
<evidence type="ECO:0000256" key="3">
    <source>
        <dbReference type="ARBA" id="ARBA00022692"/>
    </source>
</evidence>
<keyword evidence="5 6" id="KW-0472">Membrane</keyword>
<dbReference type="GO" id="GO:0005886">
    <property type="term" value="C:plasma membrane"/>
    <property type="evidence" value="ECO:0007669"/>
    <property type="project" value="UniProtKB-SubCell"/>
</dbReference>
<dbReference type="NCBIfam" id="TIGR03518">
    <property type="entry name" value="ABC_perm_GldF"/>
    <property type="match status" value="1"/>
</dbReference>
<accession>A0AA37SYU3</accession>
<reference evidence="7" key="2">
    <citation type="submission" date="2023-01" db="EMBL/GenBank/DDBJ databases">
        <title>Draft genome sequence of Portibacter lacus strain NBRC 108769.</title>
        <authorList>
            <person name="Sun Q."/>
            <person name="Mori K."/>
        </authorList>
    </citation>
    <scope>NUCLEOTIDE SEQUENCE</scope>
    <source>
        <strain evidence="7">NBRC 108769</strain>
    </source>
</reference>
<gene>
    <name evidence="7" type="primary">gldF</name>
    <name evidence="7" type="ORF">GCM10007940_46760</name>
</gene>
<organism evidence="7 8">
    <name type="scientific">Portibacter lacus</name>
    <dbReference type="NCBI Taxonomy" id="1099794"/>
    <lineage>
        <taxon>Bacteria</taxon>
        <taxon>Pseudomonadati</taxon>
        <taxon>Bacteroidota</taxon>
        <taxon>Saprospiria</taxon>
        <taxon>Saprospirales</taxon>
        <taxon>Haliscomenobacteraceae</taxon>
        <taxon>Portibacter</taxon>
    </lineage>
</organism>
<keyword evidence="4 6" id="KW-1133">Transmembrane helix</keyword>